<gene>
    <name evidence="1" type="ORF">HCDG_09439</name>
</gene>
<accession>C6HTA8</accession>
<protein>
    <submittedName>
        <fullName evidence="1">Uncharacterized protein</fullName>
    </submittedName>
</protein>
<sequence>MARTICGINRKSSPSIAWIYPRSKYPFDHGRRSRVSPGAALVAFGFRLRHSSLRPTSRDSLLLLPSLAAPPHWGRLGNNLRPSPASSDCKAAHRVPLHAQYAQYAQRSAAELAKRHAQLRKTRDVAVWASLLCMPG</sequence>
<dbReference type="Proteomes" id="UP000002624">
    <property type="component" value="Unassembled WGS sequence"/>
</dbReference>
<name>C6HTA8_AJECH</name>
<dbReference type="EMBL" id="GG692441">
    <property type="protein sequence ID" value="EER36386.1"/>
    <property type="molecule type" value="Genomic_DNA"/>
</dbReference>
<organism evidence="1 2">
    <name type="scientific">Ajellomyces capsulatus (strain H143)</name>
    <name type="common">Darling's disease fungus</name>
    <name type="synonym">Histoplasma capsulatum</name>
    <dbReference type="NCBI Taxonomy" id="544712"/>
    <lineage>
        <taxon>Eukaryota</taxon>
        <taxon>Fungi</taxon>
        <taxon>Dikarya</taxon>
        <taxon>Ascomycota</taxon>
        <taxon>Pezizomycotina</taxon>
        <taxon>Eurotiomycetes</taxon>
        <taxon>Eurotiomycetidae</taxon>
        <taxon>Onygenales</taxon>
        <taxon>Ajellomycetaceae</taxon>
        <taxon>Histoplasma</taxon>
    </lineage>
</organism>
<evidence type="ECO:0000313" key="2">
    <source>
        <dbReference type="Proteomes" id="UP000002624"/>
    </source>
</evidence>
<reference evidence="2" key="1">
    <citation type="submission" date="2009-05" db="EMBL/GenBank/DDBJ databases">
        <title>The genome sequence of Ajellomyces capsulatus strain H143.</title>
        <authorList>
            <person name="Champion M."/>
            <person name="Cuomo C.A."/>
            <person name="Ma L.-J."/>
            <person name="Henn M.R."/>
            <person name="Sil A."/>
            <person name="Goldman B."/>
            <person name="Young S.K."/>
            <person name="Kodira C.D."/>
            <person name="Zeng Q."/>
            <person name="Koehrsen M."/>
            <person name="Alvarado L."/>
            <person name="Berlin A.M."/>
            <person name="Borenstein D."/>
            <person name="Chen Z."/>
            <person name="Engels R."/>
            <person name="Freedman E."/>
            <person name="Gellesch M."/>
            <person name="Goldberg J."/>
            <person name="Griggs A."/>
            <person name="Gujja S."/>
            <person name="Heiman D.I."/>
            <person name="Hepburn T.A."/>
            <person name="Howarth C."/>
            <person name="Jen D."/>
            <person name="Larson L."/>
            <person name="Lewis B."/>
            <person name="Mehta T."/>
            <person name="Park D."/>
            <person name="Pearson M."/>
            <person name="Roberts A."/>
            <person name="Saif S."/>
            <person name="Shea T.D."/>
            <person name="Shenoy N."/>
            <person name="Sisk P."/>
            <person name="Stolte C."/>
            <person name="Sykes S."/>
            <person name="Walk T."/>
            <person name="White J."/>
            <person name="Yandava C."/>
            <person name="Klein B."/>
            <person name="McEwen J.G."/>
            <person name="Puccia R."/>
            <person name="Goldman G.H."/>
            <person name="Felipe M.S."/>
            <person name="Nino-Vega G."/>
            <person name="San-Blas G."/>
            <person name="Taylor J.W."/>
            <person name="Mendoza L."/>
            <person name="Galagan J.E."/>
            <person name="Nusbaum C."/>
            <person name="Birren B.W."/>
        </authorList>
    </citation>
    <scope>NUCLEOTIDE SEQUENCE [LARGE SCALE GENOMIC DNA]</scope>
    <source>
        <strain evidence="2">H143</strain>
    </source>
</reference>
<evidence type="ECO:0000313" key="1">
    <source>
        <dbReference type="EMBL" id="EER36386.1"/>
    </source>
</evidence>
<proteinExistence type="predicted"/>
<dbReference type="VEuPathDB" id="FungiDB:HCDG_09439"/>
<dbReference type="AlphaFoldDB" id="C6HTA8"/>
<dbReference type="OMA" id="RTICGIN"/>
<dbReference type="HOGENOM" id="CLU_1874873_0_0_1"/>